<gene>
    <name evidence="7" type="ORF">ACFPP9_17720</name>
</gene>
<proteinExistence type="predicted"/>
<dbReference type="PANTHER" id="PTHR32196:SF72">
    <property type="entry name" value="RIBOSE IMPORT PERMEASE PROTEIN RBSC"/>
    <property type="match status" value="1"/>
</dbReference>
<reference evidence="8" key="1">
    <citation type="journal article" date="2019" name="Int. J. Syst. Evol. Microbiol.">
        <title>The Global Catalogue of Microorganisms (GCM) 10K type strain sequencing project: providing services to taxonomists for standard genome sequencing and annotation.</title>
        <authorList>
            <consortium name="The Broad Institute Genomics Platform"/>
            <consortium name="The Broad Institute Genome Sequencing Center for Infectious Disease"/>
            <person name="Wu L."/>
            <person name="Ma J."/>
        </authorList>
    </citation>
    <scope>NUCLEOTIDE SEQUENCE [LARGE SCALE GENOMIC DNA]</scope>
    <source>
        <strain evidence="8">KACC 12633</strain>
    </source>
</reference>
<evidence type="ECO:0000256" key="3">
    <source>
        <dbReference type="ARBA" id="ARBA00022692"/>
    </source>
</evidence>
<accession>A0ABW0Q1Q5</accession>
<comment type="subcellular location">
    <subcellularLocation>
        <location evidence="1">Cell membrane</location>
        <topology evidence="1">Multi-pass membrane protein</topology>
    </subcellularLocation>
</comment>
<feature type="transmembrane region" description="Helical" evidence="6">
    <location>
        <begin position="310"/>
        <end position="327"/>
    </location>
</feature>
<sequence>MSDQTVPIAPLARLTERLPFRSGPSFVDVLPLLVLVALVVFFATQAESFLGSRNLLVMSGQAGILLLVSLGATLVIVTGSIDLSVGSIILLTGAILSRLLVGGVDSTLLVILATLAIGATAGFVNGAIFAFGRIPSFIATLGALSFFNGLGLTIIGGRSIAFDSPGVLNLAIGQWIPNVQNSALFGLVALAILFVFSRSTRFGRYLYAIGGNERVVALSGISIRRYKILAFVLSGVTAALAGLLVTAQLSASGPSLGSTALLDSLAAIVIGGTALSGGNGGVHRTLLGVLIVTVLVNGLNQLGVQDFAQIMIKGAVIVVAAIFTMASQRGLHLK</sequence>
<dbReference type="CDD" id="cd06579">
    <property type="entry name" value="TM_PBP1_transp_AraH_like"/>
    <property type="match status" value="1"/>
</dbReference>
<dbReference type="EMBL" id="JBHSML010000011">
    <property type="protein sequence ID" value="MFC5517622.1"/>
    <property type="molecule type" value="Genomic_DNA"/>
</dbReference>
<feature type="transmembrane region" description="Helical" evidence="6">
    <location>
        <begin position="175"/>
        <end position="196"/>
    </location>
</feature>
<dbReference type="Pfam" id="PF02653">
    <property type="entry name" value="BPD_transp_2"/>
    <property type="match status" value="1"/>
</dbReference>
<feature type="transmembrane region" description="Helical" evidence="6">
    <location>
        <begin position="137"/>
        <end position="155"/>
    </location>
</feature>
<comment type="caution">
    <text evidence="7">The sequence shown here is derived from an EMBL/GenBank/DDBJ whole genome shotgun (WGS) entry which is preliminary data.</text>
</comment>
<keyword evidence="8" id="KW-1185">Reference proteome</keyword>
<feature type="transmembrane region" description="Helical" evidence="6">
    <location>
        <begin position="55"/>
        <end position="76"/>
    </location>
</feature>
<evidence type="ECO:0000256" key="1">
    <source>
        <dbReference type="ARBA" id="ARBA00004651"/>
    </source>
</evidence>
<keyword evidence="5 6" id="KW-0472">Membrane</keyword>
<feature type="transmembrane region" description="Helical" evidence="6">
    <location>
        <begin position="286"/>
        <end position="304"/>
    </location>
</feature>
<evidence type="ECO:0000313" key="7">
    <source>
        <dbReference type="EMBL" id="MFC5517622.1"/>
    </source>
</evidence>
<dbReference type="RefSeq" id="WP_266345684.1">
    <property type="nucleotide sequence ID" value="NZ_JAPKNH010000010.1"/>
</dbReference>
<dbReference type="PANTHER" id="PTHR32196">
    <property type="entry name" value="ABC TRANSPORTER PERMEASE PROTEIN YPHD-RELATED-RELATED"/>
    <property type="match status" value="1"/>
</dbReference>
<feature type="transmembrane region" description="Helical" evidence="6">
    <location>
        <begin position="26"/>
        <end position="43"/>
    </location>
</feature>
<feature type="transmembrane region" description="Helical" evidence="6">
    <location>
        <begin position="228"/>
        <end position="249"/>
    </location>
</feature>
<evidence type="ECO:0000256" key="4">
    <source>
        <dbReference type="ARBA" id="ARBA00022989"/>
    </source>
</evidence>
<protein>
    <submittedName>
        <fullName evidence="7">ABC transporter permease</fullName>
    </submittedName>
</protein>
<evidence type="ECO:0000256" key="6">
    <source>
        <dbReference type="SAM" id="Phobius"/>
    </source>
</evidence>
<organism evidence="7 8">
    <name type="scientific">Kaistia terrae</name>
    <dbReference type="NCBI Taxonomy" id="537017"/>
    <lineage>
        <taxon>Bacteria</taxon>
        <taxon>Pseudomonadati</taxon>
        <taxon>Pseudomonadota</taxon>
        <taxon>Alphaproteobacteria</taxon>
        <taxon>Hyphomicrobiales</taxon>
        <taxon>Kaistiaceae</taxon>
        <taxon>Kaistia</taxon>
    </lineage>
</organism>
<keyword evidence="4 6" id="KW-1133">Transmembrane helix</keyword>
<keyword evidence="2" id="KW-1003">Cell membrane</keyword>
<feature type="transmembrane region" description="Helical" evidence="6">
    <location>
        <begin position="107"/>
        <end position="130"/>
    </location>
</feature>
<feature type="transmembrane region" description="Helical" evidence="6">
    <location>
        <begin position="255"/>
        <end position="274"/>
    </location>
</feature>
<name>A0ABW0Q1Q5_9HYPH</name>
<dbReference type="Proteomes" id="UP001596150">
    <property type="component" value="Unassembled WGS sequence"/>
</dbReference>
<keyword evidence="3 6" id="KW-0812">Transmembrane</keyword>
<evidence type="ECO:0000313" key="8">
    <source>
        <dbReference type="Proteomes" id="UP001596150"/>
    </source>
</evidence>
<evidence type="ECO:0000256" key="2">
    <source>
        <dbReference type="ARBA" id="ARBA00022475"/>
    </source>
</evidence>
<dbReference type="InterPro" id="IPR001851">
    <property type="entry name" value="ABC_transp_permease"/>
</dbReference>
<evidence type="ECO:0000256" key="5">
    <source>
        <dbReference type="ARBA" id="ARBA00023136"/>
    </source>
</evidence>